<evidence type="ECO:0000313" key="1">
    <source>
        <dbReference type="EMBL" id="KAA3487337.1"/>
    </source>
</evidence>
<keyword evidence="2" id="KW-1185">Reference proteome</keyword>
<accession>A0A5B6X360</accession>
<organism evidence="1 2">
    <name type="scientific">Gossypium australe</name>
    <dbReference type="NCBI Taxonomy" id="47621"/>
    <lineage>
        <taxon>Eukaryota</taxon>
        <taxon>Viridiplantae</taxon>
        <taxon>Streptophyta</taxon>
        <taxon>Embryophyta</taxon>
        <taxon>Tracheophyta</taxon>
        <taxon>Spermatophyta</taxon>
        <taxon>Magnoliopsida</taxon>
        <taxon>eudicotyledons</taxon>
        <taxon>Gunneridae</taxon>
        <taxon>Pentapetalae</taxon>
        <taxon>rosids</taxon>
        <taxon>malvids</taxon>
        <taxon>Malvales</taxon>
        <taxon>Malvaceae</taxon>
        <taxon>Malvoideae</taxon>
        <taxon>Gossypium</taxon>
    </lineage>
</organism>
<comment type="caution">
    <text evidence="1">The sequence shown here is derived from an EMBL/GenBank/DDBJ whole genome shotgun (WGS) entry which is preliminary data.</text>
</comment>
<protein>
    <submittedName>
        <fullName evidence="1">Uncharacterized protein</fullName>
    </submittedName>
</protein>
<proteinExistence type="predicted"/>
<reference evidence="2" key="1">
    <citation type="journal article" date="2019" name="Plant Biotechnol. J.">
        <title>Genome sequencing of the Australian wild diploid species Gossypium australe highlights disease resistance and delayed gland morphogenesis.</title>
        <authorList>
            <person name="Cai Y."/>
            <person name="Cai X."/>
            <person name="Wang Q."/>
            <person name="Wang P."/>
            <person name="Zhang Y."/>
            <person name="Cai C."/>
            <person name="Xu Y."/>
            <person name="Wang K."/>
            <person name="Zhou Z."/>
            <person name="Wang C."/>
            <person name="Geng S."/>
            <person name="Li B."/>
            <person name="Dong Q."/>
            <person name="Hou Y."/>
            <person name="Wang H."/>
            <person name="Ai P."/>
            <person name="Liu Z."/>
            <person name="Yi F."/>
            <person name="Sun M."/>
            <person name="An G."/>
            <person name="Cheng J."/>
            <person name="Zhang Y."/>
            <person name="Shi Q."/>
            <person name="Xie Y."/>
            <person name="Shi X."/>
            <person name="Chang Y."/>
            <person name="Huang F."/>
            <person name="Chen Y."/>
            <person name="Hong S."/>
            <person name="Mi L."/>
            <person name="Sun Q."/>
            <person name="Zhang L."/>
            <person name="Zhou B."/>
            <person name="Peng R."/>
            <person name="Zhang X."/>
            <person name="Liu F."/>
        </authorList>
    </citation>
    <scope>NUCLEOTIDE SEQUENCE [LARGE SCALE GENOMIC DNA]</scope>
    <source>
        <strain evidence="2">cv. PA1801</strain>
    </source>
</reference>
<dbReference type="AlphaFoldDB" id="A0A5B6X360"/>
<dbReference type="Proteomes" id="UP000325315">
    <property type="component" value="Unassembled WGS sequence"/>
</dbReference>
<sequence length="107" mass="12358">MHRVFTHRQSPSLVKDHEARNCYESELLRESSWVINIWKLASVNSSTLCKAIRSRICVTKPVRSRDGLAREGQLLGVSFWFASCYPSLPGDFRYYKLRRAVGQSQSH</sequence>
<evidence type="ECO:0000313" key="2">
    <source>
        <dbReference type="Proteomes" id="UP000325315"/>
    </source>
</evidence>
<name>A0A5B6X360_9ROSI</name>
<gene>
    <name evidence="1" type="ORF">EPI10_031167</name>
</gene>
<dbReference type="EMBL" id="SMMG02000001">
    <property type="protein sequence ID" value="KAA3487337.1"/>
    <property type="molecule type" value="Genomic_DNA"/>
</dbReference>